<dbReference type="PROSITE" id="PS51711">
    <property type="entry name" value="G_FEOB"/>
    <property type="match status" value="1"/>
</dbReference>
<dbReference type="KEGG" id="dao:Desac_0984"/>
<evidence type="ECO:0000256" key="8">
    <source>
        <dbReference type="ARBA" id="ARBA00022989"/>
    </source>
</evidence>
<feature type="transmembrane region" description="Helical" evidence="16">
    <location>
        <begin position="396"/>
        <end position="422"/>
    </location>
</feature>
<keyword evidence="2 16" id="KW-0813">Transport</keyword>
<evidence type="ECO:0000313" key="18">
    <source>
        <dbReference type="EMBL" id="AEB08851.1"/>
    </source>
</evidence>
<evidence type="ECO:0000256" key="3">
    <source>
        <dbReference type="ARBA" id="ARBA00022475"/>
    </source>
</evidence>
<protein>
    <recommendedName>
        <fullName evidence="13 16">Ferrous iron transport protein B</fullName>
    </recommendedName>
</protein>
<dbReference type="InterPro" id="IPR006073">
    <property type="entry name" value="GTP-bd"/>
</dbReference>
<evidence type="ECO:0000256" key="6">
    <source>
        <dbReference type="ARBA" id="ARBA00022692"/>
    </source>
</evidence>
<keyword evidence="6 16" id="KW-0812">Transmembrane</keyword>
<dbReference type="FunFam" id="3.40.50.300:FF:000426">
    <property type="entry name" value="Ferrous iron transport protein B"/>
    <property type="match status" value="1"/>
</dbReference>
<dbReference type="InterPro" id="IPR011640">
    <property type="entry name" value="Fe2_transport_prot_B_C"/>
</dbReference>
<name>F2NC56_DESAR</name>
<dbReference type="PRINTS" id="PR00326">
    <property type="entry name" value="GTP1OBG"/>
</dbReference>
<dbReference type="InterPro" id="IPR011642">
    <property type="entry name" value="Gate_dom"/>
</dbReference>
<feature type="transmembrane region" description="Helical" evidence="16">
    <location>
        <begin position="434"/>
        <end position="460"/>
    </location>
</feature>
<accession>F2NC56</accession>
<keyword evidence="5" id="KW-0997">Cell inner membrane</keyword>
<keyword evidence="19" id="KW-1185">Reference proteome</keyword>
<dbReference type="Pfam" id="PF07664">
    <property type="entry name" value="FeoB_C"/>
    <property type="match status" value="1"/>
</dbReference>
<keyword evidence="12 16" id="KW-0472">Membrane</keyword>
<dbReference type="CDD" id="cd01879">
    <property type="entry name" value="FeoB"/>
    <property type="match status" value="1"/>
</dbReference>
<dbReference type="RefSeq" id="WP_013705964.1">
    <property type="nucleotide sequence ID" value="NC_015388.1"/>
</dbReference>
<comment type="similarity">
    <text evidence="16">Belongs to the TRAFAC class TrmE-Era-EngA-EngB-Septin-like GTPase superfamily. FeoB GTPase (TC 9.A.8) family.</text>
</comment>
<dbReference type="PANTHER" id="PTHR43185">
    <property type="entry name" value="FERROUS IRON TRANSPORT PROTEIN B"/>
    <property type="match status" value="1"/>
</dbReference>
<feature type="transmembrane region" description="Helical" evidence="16">
    <location>
        <begin position="671"/>
        <end position="697"/>
    </location>
</feature>
<feature type="transmembrane region" description="Helical" evidence="16">
    <location>
        <begin position="704"/>
        <end position="724"/>
    </location>
</feature>
<keyword evidence="15" id="KW-0460">Magnesium</keyword>
<dbReference type="STRING" id="880072.Desac_0984"/>
<evidence type="ECO:0000256" key="7">
    <source>
        <dbReference type="ARBA" id="ARBA00022741"/>
    </source>
</evidence>
<evidence type="ECO:0000256" key="2">
    <source>
        <dbReference type="ARBA" id="ARBA00022448"/>
    </source>
</evidence>
<dbReference type="GO" id="GO:0046872">
    <property type="term" value="F:metal ion binding"/>
    <property type="evidence" value="ECO:0007669"/>
    <property type="project" value="UniProtKB-KW"/>
</dbReference>
<feature type="transmembrane region" description="Helical" evidence="16">
    <location>
        <begin position="466"/>
        <end position="486"/>
    </location>
</feature>
<evidence type="ECO:0000256" key="4">
    <source>
        <dbReference type="ARBA" id="ARBA00022496"/>
    </source>
</evidence>
<evidence type="ECO:0000259" key="17">
    <source>
        <dbReference type="PROSITE" id="PS51711"/>
    </source>
</evidence>
<dbReference type="InterPro" id="IPR027417">
    <property type="entry name" value="P-loop_NTPase"/>
</dbReference>
<dbReference type="InterPro" id="IPR050860">
    <property type="entry name" value="FeoB_GTPase"/>
</dbReference>
<dbReference type="GO" id="GO:0005886">
    <property type="term" value="C:plasma membrane"/>
    <property type="evidence" value="ECO:0007669"/>
    <property type="project" value="UniProtKB-SubCell"/>
</dbReference>
<dbReference type="NCBIfam" id="TIGR00231">
    <property type="entry name" value="small_GTP"/>
    <property type="match status" value="1"/>
</dbReference>
<keyword evidence="7 14" id="KW-0547">Nucleotide-binding</keyword>
<keyword evidence="9 16" id="KW-0408">Iron</keyword>
<evidence type="ECO:0000256" key="10">
    <source>
        <dbReference type="ARBA" id="ARBA00023065"/>
    </source>
</evidence>
<dbReference type="Gene3D" id="3.40.50.300">
    <property type="entry name" value="P-loop containing nucleotide triphosphate hydrolases"/>
    <property type="match status" value="1"/>
</dbReference>
<organism evidence="18 19">
    <name type="scientific">Desulfobacca acetoxidans (strain ATCC 700848 / DSM 11109 / ASRB2)</name>
    <dbReference type="NCBI Taxonomy" id="880072"/>
    <lineage>
        <taxon>Bacteria</taxon>
        <taxon>Pseudomonadati</taxon>
        <taxon>Thermodesulfobacteriota</taxon>
        <taxon>Desulfobaccia</taxon>
        <taxon>Desulfobaccales</taxon>
        <taxon>Desulfobaccaceae</taxon>
        <taxon>Desulfobacca</taxon>
    </lineage>
</organism>
<feature type="domain" description="FeoB-type G" evidence="17">
    <location>
        <begin position="4"/>
        <end position="166"/>
    </location>
</feature>
<evidence type="ECO:0000256" key="13">
    <source>
        <dbReference type="NCBIfam" id="TIGR00437"/>
    </source>
</evidence>
<evidence type="ECO:0000256" key="15">
    <source>
        <dbReference type="PIRSR" id="PIRSR603373-2"/>
    </source>
</evidence>
<feature type="transmembrane region" description="Helical" evidence="16">
    <location>
        <begin position="296"/>
        <end position="316"/>
    </location>
</feature>
<sequence>MAENITVALAGNPNCGKTTMFNAITGAHQRVGNYPGITVERKEGSYRHNGKEVHLIDIPGTYSLTAYSLEEVVAREVLVDEKVDVVVDIIDATALERSLYLAVQFMELGIPLVLALNMMDEVKKKGIRINSKSLGELLQVPVVETVARKGDGKEDIVREAVAVARKSGHEWKPLEISYGPDIDPILAGMTHMIEAANFMTERYPARWIALKYLEGDEKIMAAGRQTGSISRKLEEMVITVEELCQKNFNSYPEAIIADHRYGFINSVLRQPNVLVTASHERFDQSDRLDKVLAHKLLGPAIMIAVLYAIFHITFTVGEYPKGWLDVFFGWLGDTFTSLIPEGLVQSLIVSGIIGGVGSVLSFVPLILIMFALVTFLEDLGYMARVAYMMDRVVRVFGLHGASVMPLIISGGLPGGCAVPGVMAARTLRSPKERLATIITAPFQVCGAKIPVFVLMVGAFFEQSQAKIMFFITLGAWAASLVVSRILRWTVIKGESTPFIMELPPYRLPTLRGVLTHTWDRTWQYLKKAGTVILAIAILLWAAMTFPQLPANQVENYEQQKAVAEQEVAATATRENLSDEDKDKLLKEKLSEIADKQSEAALEYSVAGRLGHAIEPVMSLAGFNWQTNIALIGGFAAKEVIVATLGTAYSLGTVDPEEPESLTQKIAADPHWTIPAVLSLIIFVLLYAPCFVTVVAMARESSWNWALFAVAFNTVLAYVIAVMVYQVGSGI</sequence>
<dbReference type="Gene3D" id="1.10.287.1770">
    <property type="match status" value="1"/>
</dbReference>
<proteinExistence type="inferred from homology"/>
<keyword evidence="11 14" id="KW-0342">GTP-binding</keyword>
<dbReference type="NCBIfam" id="TIGR00437">
    <property type="entry name" value="feoB"/>
    <property type="match status" value="1"/>
</dbReference>
<dbReference type="PANTHER" id="PTHR43185:SF1">
    <property type="entry name" value="FE(2+) TRANSPORTER FEOB"/>
    <property type="match status" value="1"/>
</dbReference>
<feature type="binding site" evidence="15">
    <location>
        <position position="22"/>
    </location>
    <ligand>
        <name>Mg(2+)</name>
        <dbReference type="ChEBI" id="CHEBI:18420"/>
        <label>1</label>
    </ligand>
</feature>
<dbReference type="InterPro" id="IPR041069">
    <property type="entry name" value="FeoB_Cyto"/>
</dbReference>
<evidence type="ECO:0000256" key="14">
    <source>
        <dbReference type="PIRSR" id="PIRSR603373-1"/>
    </source>
</evidence>
<keyword evidence="10" id="KW-0406">Ion transport</keyword>
<evidence type="ECO:0000256" key="1">
    <source>
        <dbReference type="ARBA" id="ARBA00004429"/>
    </source>
</evidence>
<reference evidence="18 19" key="1">
    <citation type="journal article" date="2011" name="Stand. Genomic Sci.">
        <title>Complete genome sequence of the acetate-degrading sulfate reducer Desulfobacca acetoxidans type strain (ASRB2).</title>
        <authorList>
            <person name="Goker M."/>
            <person name="Teshima H."/>
            <person name="Lapidus A."/>
            <person name="Nolan M."/>
            <person name="Lucas S."/>
            <person name="Hammon N."/>
            <person name="Deshpande S."/>
            <person name="Cheng J.F."/>
            <person name="Tapia R."/>
            <person name="Han C."/>
            <person name="Goodwin L."/>
            <person name="Pitluck S."/>
            <person name="Huntemann M."/>
            <person name="Liolios K."/>
            <person name="Ivanova N."/>
            <person name="Pagani I."/>
            <person name="Mavromatis K."/>
            <person name="Ovchinikova G."/>
            <person name="Pati A."/>
            <person name="Chen A."/>
            <person name="Palaniappan K."/>
            <person name="Land M."/>
            <person name="Hauser L."/>
            <person name="Brambilla E.M."/>
            <person name="Rohde M."/>
            <person name="Spring S."/>
            <person name="Detter J.C."/>
            <person name="Woyke T."/>
            <person name="Bristow J."/>
            <person name="Eisen J.A."/>
            <person name="Markowitz V."/>
            <person name="Hugenholtz P."/>
            <person name="Kyrpides N.C."/>
            <person name="Klenk H.P."/>
        </authorList>
    </citation>
    <scope>NUCLEOTIDE SEQUENCE [LARGE SCALE GENOMIC DNA]</scope>
    <source>
        <strain evidence="19">ATCC 700848 / DSM 11109 / ASRB2</strain>
    </source>
</reference>
<feature type="binding site" evidence="15">
    <location>
        <position position="26"/>
    </location>
    <ligand>
        <name>Mg(2+)</name>
        <dbReference type="ChEBI" id="CHEBI:18420"/>
        <label>2</label>
    </ligand>
</feature>
<dbReference type="InterPro" id="IPR030389">
    <property type="entry name" value="G_FEOB_dom"/>
</dbReference>
<dbReference type="Pfam" id="PF02421">
    <property type="entry name" value="FeoB_N"/>
    <property type="match status" value="1"/>
</dbReference>
<evidence type="ECO:0000313" key="19">
    <source>
        <dbReference type="Proteomes" id="UP000000483"/>
    </source>
</evidence>
<dbReference type="eggNOG" id="COG0370">
    <property type="taxonomic scope" value="Bacteria"/>
</dbReference>
<dbReference type="InterPro" id="IPR005225">
    <property type="entry name" value="Small_GTP-bd"/>
</dbReference>
<comment type="function">
    <text evidence="16">Probable transporter of a GTP-driven Fe(2+) uptake system.</text>
</comment>
<dbReference type="GO" id="GO:0005525">
    <property type="term" value="F:GTP binding"/>
    <property type="evidence" value="ECO:0007669"/>
    <property type="project" value="UniProtKB-KW"/>
</dbReference>
<feature type="binding site" evidence="15">
    <location>
        <position position="25"/>
    </location>
    <ligand>
        <name>Mg(2+)</name>
        <dbReference type="ChEBI" id="CHEBI:18420"/>
        <label>2</label>
    </ligand>
</feature>
<dbReference type="InterPro" id="IPR003373">
    <property type="entry name" value="Fe2_transport_prot-B"/>
</dbReference>
<dbReference type="Pfam" id="PF17910">
    <property type="entry name" value="FeoB_Cyto"/>
    <property type="match status" value="1"/>
</dbReference>
<feature type="binding site" evidence="15">
    <location>
        <position position="23"/>
    </location>
    <ligand>
        <name>Mg(2+)</name>
        <dbReference type="ChEBI" id="CHEBI:18420"/>
        <label>2</label>
    </ligand>
</feature>
<dbReference type="OrthoDB" id="9809127at2"/>
<reference evidence="19" key="2">
    <citation type="submission" date="2011-03" db="EMBL/GenBank/DDBJ databases">
        <title>The complete genome of Desulfobacca acetoxidans DSM 11109.</title>
        <authorList>
            <consortium name="US DOE Joint Genome Institute (JGI-PGF)"/>
            <person name="Lucas S."/>
            <person name="Copeland A."/>
            <person name="Lapidus A."/>
            <person name="Bruce D."/>
            <person name="Goodwin L."/>
            <person name="Pitluck S."/>
            <person name="Peters L."/>
            <person name="Kyrpides N."/>
            <person name="Mavromatis K."/>
            <person name="Ivanova N."/>
            <person name="Ovchinnikova G."/>
            <person name="Teshima H."/>
            <person name="Detter J.C."/>
            <person name="Han C."/>
            <person name="Land M."/>
            <person name="Hauser L."/>
            <person name="Markowitz V."/>
            <person name="Cheng J.-F."/>
            <person name="Hugenholtz P."/>
            <person name="Woyke T."/>
            <person name="Wu D."/>
            <person name="Spring S."/>
            <person name="Schueler E."/>
            <person name="Brambilla E."/>
            <person name="Klenk H.-P."/>
            <person name="Eisen J.A."/>
        </authorList>
    </citation>
    <scope>NUCLEOTIDE SEQUENCE [LARGE SCALE GENOMIC DNA]</scope>
    <source>
        <strain evidence="19">ATCC 700848 / DSM 11109 / ASRB2</strain>
    </source>
</reference>
<dbReference type="AlphaFoldDB" id="F2NC56"/>
<gene>
    <name evidence="18" type="ordered locus">Desac_0984</name>
</gene>
<keyword evidence="8 16" id="KW-1133">Transmembrane helix</keyword>
<feature type="binding site" evidence="14">
    <location>
        <begin position="117"/>
        <end position="120"/>
    </location>
    <ligand>
        <name>GTP</name>
        <dbReference type="ChEBI" id="CHEBI:37565"/>
        <label>1</label>
    </ligand>
</feature>
<keyword evidence="4 16" id="KW-0410">Iron transport</keyword>
<dbReference type="Proteomes" id="UP000000483">
    <property type="component" value="Chromosome"/>
</dbReference>
<dbReference type="HOGENOM" id="CLU_013350_3_0_7"/>
<feature type="binding site" evidence="14">
    <location>
        <begin position="57"/>
        <end position="60"/>
    </location>
    <ligand>
        <name>GTP</name>
        <dbReference type="ChEBI" id="CHEBI:37565"/>
        <label>1</label>
    </ligand>
</feature>
<dbReference type="EMBL" id="CP002629">
    <property type="protein sequence ID" value="AEB08851.1"/>
    <property type="molecule type" value="Genomic_DNA"/>
</dbReference>
<keyword evidence="3" id="KW-1003">Cell membrane</keyword>
<keyword evidence="15" id="KW-0479">Metal-binding</keyword>
<feature type="transmembrane region" description="Helical" evidence="16">
    <location>
        <begin position="528"/>
        <end position="548"/>
    </location>
</feature>
<dbReference type="SUPFAM" id="SSF52540">
    <property type="entry name" value="P-loop containing nucleoside triphosphate hydrolases"/>
    <property type="match status" value="1"/>
</dbReference>
<evidence type="ECO:0000256" key="11">
    <source>
        <dbReference type="ARBA" id="ARBA00023134"/>
    </source>
</evidence>
<evidence type="ECO:0000256" key="16">
    <source>
        <dbReference type="RuleBase" id="RU362098"/>
    </source>
</evidence>
<dbReference type="Pfam" id="PF07670">
    <property type="entry name" value="Gate"/>
    <property type="match status" value="2"/>
</dbReference>
<evidence type="ECO:0000256" key="5">
    <source>
        <dbReference type="ARBA" id="ARBA00022519"/>
    </source>
</evidence>
<dbReference type="GO" id="GO:0015093">
    <property type="term" value="F:ferrous iron transmembrane transporter activity"/>
    <property type="evidence" value="ECO:0007669"/>
    <property type="project" value="UniProtKB-UniRule"/>
</dbReference>
<comment type="subcellular location">
    <subcellularLocation>
        <location evidence="1 16">Cell inner membrane</location>
        <topology evidence="1 16">Multi-pass membrane protein</topology>
    </subcellularLocation>
</comment>
<feature type="transmembrane region" description="Helical" evidence="16">
    <location>
        <begin position="347"/>
        <end position="376"/>
    </location>
</feature>
<feature type="binding site" evidence="14">
    <location>
        <begin position="11"/>
        <end position="18"/>
    </location>
    <ligand>
        <name>GTP</name>
        <dbReference type="ChEBI" id="CHEBI:37565"/>
        <label>1</label>
    </ligand>
</feature>
<evidence type="ECO:0000256" key="9">
    <source>
        <dbReference type="ARBA" id="ARBA00023004"/>
    </source>
</evidence>
<evidence type="ECO:0000256" key="12">
    <source>
        <dbReference type="ARBA" id="ARBA00023136"/>
    </source>
</evidence>
<feature type="binding site" evidence="14">
    <location>
        <begin position="36"/>
        <end position="40"/>
    </location>
    <ligand>
        <name>GTP</name>
        <dbReference type="ChEBI" id="CHEBI:37565"/>
        <label>1</label>
    </ligand>
</feature>